<sequence>MPEPVGWYRQDMSLTTTARRKARTAGDSPALEKLTRAGLLGYGLLHLAVGWLALQIAHGRSARGDQSGAFRLLAGQPFGRVLVWAIAAGLVAMAIWQLFEAAVGHLDEQGGRRVLERVVSAGRTIAYGALGATAIQVADGGDPATGSQQREATSGVLGQPGGQWLVGAAGIAVTVVGLVLVVHGIRKGFVRNLRRNLMSAGEFQAAVRTGQLGYAGKGAVYAVAGVLVTIAAATFDPAKSAGLDGALHTLAQQPFGYALLLVAAAGFALFGVYCYFQARYRKV</sequence>
<dbReference type="AlphaFoldDB" id="A0A8J3LCK2"/>
<dbReference type="EMBL" id="BONJ01000028">
    <property type="protein sequence ID" value="GIG16612.1"/>
    <property type="molecule type" value="Genomic_DNA"/>
</dbReference>
<dbReference type="Proteomes" id="UP000660339">
    <property type="component" value="Unassembled WGS sequence"/>
</dbReference>
<accession>A0A8J3LCK2</accession>
<evidence type="ECO:0000313" key="4">
    <source>
        <dbReference type="Proteomes" id="UP000660339"/>
    </source>
</evidence>
<keyword evidence="1" id="KW-1133">Transmembrane helix</keyword>
<feature type="transmembrane region" description="Helical" evidence="1">
    <location>
        <begin position="78"/>
        <end position="99"/>
    </location>
</feature>
<feature type="transmembrane region" description="Helical" evidence="1">
    <location>
        <begin position="164"/>
        <end position="185"/>
    </location>
</feature>
<organism evidence="3 4">
    <name type="scientific">Catellatospora methionotrophica</name>
    <dbReference type="NCBI Taxonomy" id="121620"/>
    <lineage>
        <taxon>Bacteria</taxon>
        <taxon>Bacillati</taxon>
        <taxon>Actinomycetota</taxon>
        <taxon>Actinomycetes</taxon>
        <taxon>Micromonosporales</taxon>
        <taxon>Micromonosporaceae</taxon>
        <taxon>Catellatospora</taxon>
    </lineage>
</organism>
<dbReference type="InterPro" id="IPR009597">
    <property type="entry name" value="DUF1206"/>
</dbReference>
<gene>
    <name evidence="3" type="ORF">Cme02nite_49440</name>
</gene>
<name>A0A8J3LCK2_9ACTN</name>
<feature type="domain" description="DUF1206" evidence="2">
    <location>
        <begin position="37"/>
        <end position="103"/>
    </location>
</feature>
<proteinExistence type="predicted"/>
<keyword evidence="4" id="KW-1185">Reference proteome</keyword>
<evidence type="ECO:0000256" key="1">
    <source>
        <dbReference type="SAM" id="Phobius"/>
    </source>
</evidence>
<dbReference type="Pfam" id="PF06724">
    <property type="entry name" value="DUF1206"/>
    <property type="match status" value="3"/>
</dbReference>
<feature type="domain" description="DUF1206" evidence="2">
    <location>
        <begin position="212"/>
        <end position="281"/>
    </location>
</feature>
<evidence type="ECO:0000259" key="2">
    <source>
        <dbReference type="Pfam" id="PF06724"/>
    </source>
</evidence>
<comment type="caution">
    <text evidence="3">The sequence shown here is derived from an EMBL/GenBank/DDBJ whole genome shotgun (WGS) entry which is preliminary data.</text>
</comment>
<reference evidence="3" key="1">
    <citation type="submission" date="2021-01" db="EMBL/GenBank/DDBJ databases">
        <title>Whole genome shotgun sequence of Catellatospora methionotrophica NBRC 14553.</title>
        <authorList>
            <person name="Komaki H."/>
            <person name="Tamura T."/>
        </authorList>
    </citation>
    <scope>NUCLEOTIDE SEQUENCE</scope>
    <source>
        <strain evidence="3">NBRC 14553</strain>
    </source>
</reference>
<feature type="domain" description="DUF1206" evidence="2">
    <location>
        <begin position="121"/>
        <end position="186"/>
    </location>
</feature>
<feature type="transmembrane region" description="Helical" evidence="1">
    <location>
        <begin position="255"/>
        <end position="276"/>
    </location>
</feature>
<keyword evidence="1" id="KW-0472">Membrane</keyword>
<protein>
    <recommendedName>
        <fullName evidence="2">DUF1206 domain-containing protein</fullName>
    </recommendedName>
</protein>
<feature type="transmembrane region" description="Helical" evidence="1">
    <location>
        <begin position="218"/>
        <end position="235"/>
    </location>
</feature>
<feature type="transmembrane region" description="Helical" evidence="1">
    <location>
        <begin position="39"/>
        <end position="57"/>
    </location>
</feature>
<keyword evidence="1" id="KW-0812">Transmembrane</keyword>
<evidence type="ECO:0000313" key="3">
    <source>
        <dbReference type="EMBL" id="GIG16612.1"/>
    </source>
</evidence>